<dbReference type="Gene3D" id="3.30.70.330">
    <property type="match status" value="1"/>
</dbReference>
<evidence type="ECO:0000313" key="4">
    <source>
        <dbReference type="EnsemblPlants" id="EMT06304"/>
    </source>
</evidence>
<dbReference type="Pfam" id="PF00076">
    <property type="entry name" value="RRM_1"/>
    <property type="match status" value="1"/>
</dbReference>
<dbReference type="EnsemblPlants" id="EMT06304">
    <property type="protein sequence ID" value="EMT06304"/>
    <property type="gene ID" value="F775_20187"/>
</dbReference>
<dbReference type="FunFam" id="3.10.450.50:FF:000003">
    <property type="entry name" value="Nuclear transport factor 2 family protein"/>
    <property type="match status" value="1"/>
</dbReference>
<dbReference type="PANTHER" id="PTHR10693:SF75">
    <property type="entry name" value="NUCLEAR TRANSPORT FACTOR 2"/>
    <property type="match status" value="1"/>
</dbReference>
<dbReference type="SUPFAM" id="SSF54928">
    <property type="entry name" value="RNA-binding domain, RBD"/>
    <property type="match status" value="1"/>
</dbReference>
<feature type="compositionally biased region" description="Pro residues" evidence="3">
    <location>
        <begin position="297"/>
        <end position="313"/>
    </location>
</feature>
<dbReference type="GO" id="GO:0003729">
    <property type="term" value="F:mRNA binding"/>
    <property type="evidence" value="ECO:0007669"/>
    <property type="project" value="TreeGrafter"/>
</dbReference>
<dbReference type="InterPro" id="IPR035979">
    <property type="entry name" value="RBD_domain_sf"/>
</dbReference>
<dbReference type="ExpressionAtlas" id="M8AY33">
    <property type="expression patterns" value="baseline"/>
</dbReference>
<dbReference type="InterPro" id="IPR000504">
    <property type="entry name" value="RRM_dom"/>
</dbReference>
<accession>M8AY33</accession>
<name>M8AY33_AEGTA</name>
<sequence>MKKKTTGALHAVPAVIAMATQAGTASAPRLSPQVVGFSVPPICSVFVEQYYHILHETPDQAHKFYQDTSRIGRTGSDGVMEYVTTLPEISKKIMAMDFSKYLTEIETADAVLSHNGGVLIVVTGSLTMVDDFCQRFTQSFFLAPQDGGGYFVLNDIFRLITQRNLENGRTQKDGPVAQSVADPAPAVVVERSTTDLVADMDVQNPTVNGTTVQSNPIANGAVENKVEPSVKVTKEVPKKTSVAVPPSPPAQKDNPPPAQKDIPKKTPVAASPPPSPAQKDVTKKTYASIVKVMKEGPPTPVVKPKPSPKPATKPPTKAVEGSEKSSAKPPQAAEATPAGTSVAKNKTPHDEQGFSIFIKGLPYNSTVPMVEEEFKKFGTIKPDGIQVRNNKIDQYCFGFVEFESQQSMQAAIQASPLYIGDTEVGIEQKRTSTRVVNGVVMNAGGGGRFQYGRGHRGDNFRGRGGGFMNSVSYRGGDNFNRRNDGGENFNRRNDFRNRNELSGRGRGTHQGNGYHHNGNGFHQPRPFQNENGNGRYARVNNGPKQTPVAAA</sequence>
<protein>
    <submittedName>
        <fullName evidence="4">Putative G3BP-like protein</fullName>
    </submittedName>
</protein>
<feature type="compositionally biased region" description="Basic and acidic residues" evidence="3">
    <location>
        <begin position="479"/>
        <end position="503"/>
    </location>
</feature>
<feature type="compositionally biased region" description="Basic and acidic residues" evidence="3">
    <location>
        <begin position="224"/>
        <end position="238"/>
    </location>
</feature>
<dbReference type="GO" id="GO:0005829">
    <property type="term" value="C:cytosol"/>
    <property type="evidence" value="ECO:0007669"/>
    <property type="project" value="TreeGrafter"/>
</dbReference>
<dbReference type="InterPro" id="IPR039539">
    <property type="entry name" value="Ras_GTPase_bind_prot"/>
</dbReference>
<dbReference type="InterPro" id="IPR012677">
    <property type="entry name" value="Nucleotide-bd_a/b_plait_sf"/>
</dbReference>
<evidence type="ECO:0000256" key="3">
    <source>
        <dbReference type="SAM" id="MobiDB-lite"/>
    </source>
</evidence>
<feature type="region of interest" description="Disordered" evidence="3">
    <location>
        <begin position="475"/>
        <end position="551"/>
    </location>
</feature>
<dbReference type="AlphaFoldDB" id="M8AY33"/>
<dbReference type="SUPFAM" id="SSF54427">
    <property type="entry name" value="NTF2-like"/>
    <property type="match status" value="1"/>
</dbReference>
<reference evidence="4" key="1">
    <citation type="submission" date="2015-06" db="UniProtKB">
        <authorList>
            <consortium name="EnsemblPlants"/>
        </authorList>
    </citation>
    <scope>IDENTIFICATION</scope>
</reference>
<feature type="compositionally biased region" description="Pro residues" evidence="3">
    <location>
        <begin position="245"/>
        <end position="258"/>
    </location>
</feature>
<dbReference type="Gene3D" id="3.10.450.50">
    <property type="match status" value="1"/>
</dbReference>
<dbReference type="PROSITE" id="PS50177">
    <property type="entry name" value="NTF2_DOMAIN"/>
    <property type="match status" value="1"/>
</dbReference>
<feature type="compositionally biased region" description="Low complexity" evidence="3">
    <location>
        <begin position="511"/>
        <end position="520"/>
    </location>
</feature>
<evidence type="ECO:0000256" key="1">
    <source>
        <dbReference type="ARBA" id="ARBA00022884"/>
    </source>
</evidence>
<dbReference type="PANTHER" id="PTHR10693">
    <property type="entry name" value="RAS GTPASE-ACTIVATING PROTEIN-BINDING PROTEIN"/>
    <property type="match status" value="1"/>
</dbReference>
<keyword evidence="1 2" id="KW-0694">RNA-binding</keyword>
<dbReference type="InterPro" id="IPR018222">
    <property type="entry name" value="Nuclear_transport_factor_2_euk"/>
</dbReference>
<dbReference type="Pfam" id="PF02136">
    <property type="entry name" value="NTF2"/>
    <property type="match status" value="1"/>
</dbReference>
<dbReference type="InterPro" id="IPR002075">
    <property type="entry name" value="NTF2_dom"/>
</dbReference>
<feature type="region of interest" description="Disordered" evidence="3">
    <location>
        <begin position="204"/>
        <end position="348"/>
    </location>
</feature>
<feature type="compositionally biased region" description="Polar residues" evidence="3">
    <location>
        <begin position="204"/>
        <end position="217"/>
    </location>
</feature>
<dbReference type="InterPro" id="IPR032710">
    <property type="entry name" value="NTF2-like_dom_sf"/>
</dbReference>
<organism evidence="4">
    <name type="scientific">Aegilops tauschii</name>
    <name type="common">Tausch's goatgrass</name>
    <name type="synonym">Aegilops squarrosa</name>
    <dbReference type="NCBI Taxonomy" id="37682"/>
    <lineage>
        <taxon>Eukaryota</taxon>
        <taxon>Viridiplantae</taxon>
        <taxon>Streptophyta</taxon>
        <taxon>Embryophyta</taxon>
        <taxon>Tracheophyta</taxon>
        <taxon>Spermatophyta</taxon>
        <taxon>Magnoliopsida</taxon>
        <taxon>Liliopsida</taxon>
        <taxon>Poales</taxon>
        <taxon>Poaceae</taxon>
        <taxon>BOP clade</taxon>
        <taxon>Pooideae</taxon>
        <taxon>Triticodae</taxon>
        <taxon>Triticeae</taxon>
        <taxon>Triticinae</taxon>
        <taxon>Aegilops</taxon>
    </lineage>
</organism>
<proteinExistence type="predicted"/>
<dbReference type="PROSITE" id="PS50102">
    <property type="entry name" value="RRM"/>
    <property type="match status" value="1"/>
</dbReference>
<dbReference type="CDD" id="cd00590">
    <property type="entry name" value="RRM_SF"/>
    <property type="match status" value="1"/>
</dbReference>
<evidence type="ECO:0000256" key="2">
    <source>
        <dbReference type="PROSITE-ProRule" id="PRU00176"/>
    </source>
</evidence>
<dbReference type="SMART" id="SM00360">
    <property type="entry name" value="RRM"/>
    <property type="match status" value="1"/>
</dbReference>
<dbReference type="CDD" id="cd00780">
    <property type="entry name" value="NTF2"/>
    <property type="match status" value="1"/>
</dbReference>
<dbReference type="GO" id="GO:1990904">
    <property type="term" value="C:ribonucleoprotein complex"/>
    <property type="evidence" value="ECO:0007669"/>
    <property type="project" value="TreeGrafter"/>
</dbReference>